<dbReference type="InterPro" id="IPR036514">
    <property type="entry name" value="SGNH_hydro_sf"/>
</dbReference>
<dbReference type="Proteomes" id="UP000246018">
    <property type="component" value="Unassembled WGS sequence"/>
</dbReference>
<keyword evidence="3" id="KW-1185">Reference proteome</keyword>
<organism evidence="2 3">
    <name type="scientific">Nocardioides gansuensis</name>
    <dbReference type="NCBI Taxonomy" id="2138300"/>
    <lineage>
        <taxon>Bacteria</taxon>
        <taxon>Bacillati</taxon>
        <taxon>Actinomycetota</taxon>
        <taxon>Actinomycetes</taxon>
        <taxon>Propionibacteriales</taxon>
        <taxon>Nocardioidaceae</taxon>
        <taxon>Nocardioides</taxon>
    </lineage>
</organism>
<protein>
    <recommendedName>
        <fullName evidence="4">SGNH hydrolase-type esterase domain-containing protein</fullName>
    </recommendedName>
</protein>
<proteinExistence type="predicted"/>
<comment type="caution">
    <text evidence="2">The sequence shown here is derived from an EMBL/GenBank/DDBJ whole genome shotgun (WGS) entry which is preliminary data.</text>
</comment>
<dbReference type="Gene3D" id="3.40.50.1110">
    <property type="entry name" value="SGNH hydrolase"/>
    <property type="match status" value="1"/>
</dbReference>
<accession>A0A2T8FCF7</accession>
<evidence type="ECO:0000256" key="1">
    <source>
        <dbReference type="SAM" id="MobiDB-lite"/>
    </source>
</evidence>
<gene>
    <name evidence="2" type="ORF">DDE18_08910</name>
</gene>
<feature type="region of interest" description="Disordered" evidence="1">
    <location>
        <begin position="64"/>
        <end position="83"/>
    </location>
</feature>
<dbReference type="SUPFAM" id="SSF52266">
    <property type="entry name" value="SGNH hydrolase"/>
    <property type="match status" value="1"/>
</dbReference>
<name>A0A2T8FCF7_9ACTN</name>
<dbReference type="EMBL" id="QDGZ01000003">
    <property type="protein sequence ID" value="PVG83398.1"/>
    <property type="molecule type" value="Genomic_DNA"/>
</dbReference>
<feature type="compositionally biased region" description="Basic and acidic residues" evidence="1">
    <location>
        <begin position="71"/>
        <end position="83"/>
    </location>
</feature>
<reference evidence="2 3" key="1">
    <citation type="submission" date="2018-04" db="EMBL/GenBank/DDBJ databases">
        <title>Genome of Nocardioides gansuensis WSJ-1.</title>
        <authorList>
            <person name="Wu S."/>
            <person name="Wang G."/>
        </authorList>
    </citation>
    <scope>NUCLEOTIDE SEQUENCE [LARGE SCALE GENOMIC DNA]</scope>
    <source>
        <strain evidence="2 3">WSJ-1</strain>
    </source>
</reference>
<evidence type="ECO:0008006" key="4">
    <source>
        <dbReference type="Google" id="ProtNLM"/>
    </source>
</evidence>
<dbReference type="RefSeq" id="WP_116571877.1">
    <property type="nucleotide sequence ID" value="NZ_QDGZ01000003.1"/>
</dbReference>
<sequence length="409" mass="44456">MRSWQRNALLGTAVAVLMVGVPAAGMPLVAGASRVLAGQAAADGELPDPDPSCSTDIARRYVAGGDGVVHPAKDTDEEKSPKTDRYPDVLLKKLQEKHPGPWCEFNTMDEVTSGSTMTVTTDAYQDDGNPTQQSQAHALRPHLITLTLGRDNTGILQHVTTCMDQIRDHNFLQANVCALAVLAAEPAWTKLKQDLADILGKYKTQMDGNPNLVIAVTGYFNPYPQAIKATPNAVQLCSKLVDTIPTCTVRWMQLPPALVILDQVVKKLNTTIEGVVDQFEVGAQGRYFFVNPYEKFKDHCMTFNVKIFTTVYHPPSTVDAHNSDKDIGCSDTWIEDDGDTSTALPSYLPPAVTGVLLTYTQITTKLGLYPNAQGHKCLASLIYEAKTADGLLLKNRLGIAEAAKEPEDC</sequence>
<dbReference type="AlphaFoldDB" id="A0A2T8FCF7"/>
<dbReference type="OrthoDB" id="9824714at2"/>
<evidence type="ECO:0000313" key="3">
    <source>
        <dbReference type="Proteomes" id="UP000246018"/>
    </source>
</evidence>
<evidence type="ECO:0000313" key="2">
    <source>
        <dbReference type="EMBL" id="PVG83398.1"/>
    </source>
</evidence>